<dbReference type="PANTHER" id="PTHR33304">
    <property type="match status" value="1"/>
</dbReference>
<dbReference type="Pfam" id="PF23121">
    <property type="entry name" value="SPOC_AIPP2"/>
    <property type="match status" value="1"/>
</dbReference>
<dbReference type="GO" id="GO:0008270">
    <property type="term" value="F:zinc ion binding"/>
    <property type="evidence" value="ECO:0007669"/>
    <property type="project" value="UniProtKB-KW"/>
</dbReference>
<keyword evidence="5" id="KW-0804">Transcription</keyword>
<accession>A0A061FXR5</accession>
<organism evidence="8 9">
    <name type="scientific">Theobroma cacao</name>
    <name type="common">Cacao</name>
    <name type="synonym">Cocoa</name>
    <dbReference type="NCBI Taxonomy" id="3641"/>
    <lineage>
        <taxon>Eukaryota</taxon>
        <taxon>Viridiplantae</taxon>
        <taxon>Streptophyta</taxon>
        <taxon>Embryophyta</taxon>
        <taxon>Tracheophyta</taxon>
        <taxon>Spermatophyta</taxon>
        <taxon>Magnoliopsida</taxon>
        <taxon>eudicotyledons</taxon>
        <taxon>Gunneridae</taxon>
        <taxon>Pentapetalae</taxon>
        <taxon>rosids</taxon>
        <taxon>malvids</taxon>
        <taxon>Malvales</taxon>
        <taxon>Malvaceae</taxon>
        <taxon>Byttnerioideae</taxon>
        <taxon>Theobroma</taxon>
    </lineage>
</organism>
<evidence type="ECO:0000313" key="8">
    <source>
        <dbReference type="EMBL" id="EOY22061.1"/>
    </source>
</evidence>
<keyword evidence="2" id="KW-0863">Zinc-finger</keyword>
<dbReference type="EMBL" id="CM001881">
    <property type="protein sequence ID" value="EOY22061.1"/>
    <property type="molecule type" value="Genomic_DNA"/>
</dbReference>
<keyword evidence="9" id="KW-1185">Reference proteome</keyword>
<dbReference type="Gene3D" id="3.30.420.10">
    <property type="entry name" value="Ribonuclease H-like superfamily/Ribonuclease H"/>
    <property type="match status" value="1"/>
</dbReference>
<dbReference type="GO" id="GO:0140566">
    <property type="term" value="F:histone reader activity"/>
    <property type="evidence" value="ECO:0007669"/>
    <property type="project" value="InterPro"/>
</dbReference>
<dbReference type="GO" id="GO:0003676">
    <property type="term" value="F:nucleic acid binding"/>
    <property type="evidence" value="ECO:0007669"/>
    <property type="project" value="InterPro"/>
</dbReference>
<evidence type="ECO:0000256" key="1">
    <source>
        <dbReference type="ARBA" id="ARBA00022723"/>
    </source>
</evidence>
<dbReference type="SUPFAM" id="SSF53098">
    <property type="entry name" value="Ribonuclease H-like"/>
    <property type="match status" value="1"/>
</dbReference>
<dbReference type="Proteomes" id="UP000026915">
    <property type="component" value="Chromosome 3"/>
</dbReference>
<dbReference type="InterPro" id="IPR056280">
    <property type="entry name" value="AIPP2-like_SPOC"/>
</dbReference>
<dbReference type="InterPro" id="IPR036397">
    <property type="entry name" value="RNaseH_sf"/>
</dbReference>
<gene>
    <name evidence="8" type="ORF">TCM_014255</name>
</gene>
<dbReference type="InParanoid" id="A0A061FXR5"/>
<feature type="domain" description="AIPP2-like SPOC-like" evidence="7">
    <location>
        <begin position="316"/>
        <end position="451"/>
    </location>
</feature>
<protein>
    <submittedName>
        <fullName evidence="8">Uncharacterized protein</fullName>
    </submittedName>
</protein>
<keyword evidence="1" id="KW-0479">Metal-binding</keyword>
<keyword evidence="3" id="KW-0862">Zinc</keyword>
<evidence type="ECO:0000256" key="2">
    <source>
        <dbReference type="ARBA" id="ARBA00022771"/>
    </source>
</evidence>
<dbReference type="InterPro" id="IPR044730">
    <property type="entry name" value="RNase_H-like_dom_plant"/>
</dbReference>
<evidence type="ECO:0000259" key="7">
    <source>
        <dbReference type="Pfam" id="PF23121"/>
    </source>
</evidence>
<dbReference type="GO" id="GO:0004523">
    <property type="term" value="F:RNA-DNA hybrid ribonuclease activity"/>
    <property type="evidence" value="ECO:0007669"/>
    <property type="project" value="InterPro"/>
</dbReference>
<proteinExistence type="predicted"/>
<dbReference type="Pfam" id="PF13456">
    <property type="entry name" value="RVT_3"/>
    <property type="match status" value="1"/>
</dbReference>
<evidence type="ECO:0000256" key="3">
    <source>
        <dbReference type="ARBA" id="ARBA00022833"/>
    </source>
</evidence>
<evidence type="ECO:0000256" key="4">
    <source>
        <dbReference type="ARBA" id="ARBA00023015"/>
    </source>
</evidence>
<keyword evidence="4" id="KW-0805">Transcription regulation</keyword>
<dbReference type="InterPro" id="IPR002156">
    <property type="entry name" value="RNaseH_domain"/>
</dbReference>
<dbReference type="InterPro" id="IPR012337">
    <property type="entry name" value="RNaseH-like_sf"/>
</dbReference>
<dbReference type="STRING" id="3641.A0A061FXR5"/>
<evidence type="ECO:0000256" key="5">
    <source>
        <dbReference type="ARBA" id="ARBA00023163"/>
    </source>
</evidence>
<dbReference type="InterPro" id="IPR049914">
    <property type="entry name" value="PHD1-3/5-6"/>
</dbReference>
<name>A0A061FXR5_THECC</name>
<reference evidence="8 9" key="1">
    <citation type="journal article" date="2013" name="Genome Biol.">
        <title>The genome sequence of the most widely cultivated cacao type and its use to identify candidate genes regulating pod color.</title>
        <authorList>
            <person name="Motamayor J.C."/>
            <person name="Mockaitis K."/>
            <person name="Schmutz J."/>
            <person name="Haiminen N."/>
            <person name="Iii D.L."/>
            <person name="Cornejo O."/>
            <person name="Findley S.D."/>
            <person name="Zheng P."/>
            <person name="Utro F."/>
            <person name="Royaert S."/>
            <person name="Saski C."/>
            <person name="Jenkins J."/>
            <person name="Podicheti R."/>
            <person name="Zhao M."/>
            <person name="Scheffler B.E."/>
            <person name="Stack J.C."/>
            <person name="Feltus F.A."/>
            <person name="Mustiga G.M."/>
            <person name="Amores F."/>
            <person name="Phillips W."/>
            <person name="Marelli J.P."/>
            <person name="May G.D."/>
            <person name="Shapiro H."/>
            <person name="Ma J."/>
            <person name="Bustamante C.D."/>
            <person name="Schnell R.J."/>
            <person name="Main D."/>
            <person name="Gilbert D."/>
            <person name="Parida L."/>
            <person name="Kuhn D.N."/>
        </authorList>
    </citation>
    <scope>NUCLEOTIDE SEQUENCE [LARGE SCALE GENOMIC DNA]</scope>
    <source>
        <strain evidence="9">cv. Matina 1-6</strain>
    </source>
</reference>
<dbReference type="GO" id="GO:0034244">
    <property type="term" value="P:negative regulation of transcription elongation by RNA polymerase II"/>
    <property type="evidence" value="ECO:0007669"/>
    <property type="project" value="InterPro"/>
</dbReference>
<evidence type="ECO:0000259" key="6">
    <source>
        <dbReference type="Pfam" id="PF13456"/>
    </source>
</evidence>
<evidence type="ECO:0000313" key="9">
    <source>
        <dbReference type="Proteomes" id="UP000026915"/>
    </source>
</evidence>
<feature type="domain" description="RNase H type-1" evidence="6">
    <location>
        <begin position="792"/>
        <end position="909"/>
    </location>
</feature>
<dbReference type="Gramene" id="EOY22061">
    <property type="protein sequence ID" value="EOY22061"/>
    <property type="gene ID" value="TCM_014255"/>
</dbReference>
<dbReference type="eggNOG" id="ENOG502S0JF">
    <property type="taxonomic scope" value="Eukaryota"/>
</dbReference>
<dbReference type="CDD" id="cd06222">
    <property type="entry name" value="RNase_H_like"/>
    <property type="match status" value="1"/>
</dbReference>
<dbReference type="HOGENOM" id="CLU_308682_0_0_1"/>
<dbReference type="AlphaFoldDB" id="A0A061FXR5"/>
<dbReference type="PANTHER" id="PTHR33304:SF36">
    <property type="entry name" value="GB|AAF26970.1-RELATED"/>
    <property type="match status" value="1"/>
</dbReference>
<sequence>MIGSYVVNCDICLTFNSKNNVDSFGSYCTRSVVTDMHEDWVCEVCLSENDIDSLKPGQAEDVLDSSRKHCFELGRQVTCKRPKAVETGKVKFLPTEEVIKLSSGSPRKEFPLKSNFRSKPVPAKLTASLSKRSFMGPKTVGPSFNPIKVRSNPSFSQLGSSTPPRCGGLQIISSISQHAVKTSKESKEEKAPQALAKIYSSNEEPVSSVMSAKEVKTVNAKAMNKMKETLSASSTLTPKSDLVVPNKENVCKGQISDAILPNNKQTILPTKSEETMRSSRPSPSRLHTTIVERESWNIRLKVSLYRPHLPALHTTWMGGFKFLDVATPGEFYGGFLARPPCRVHRKAYEFSQKMPPVLQVNLLHQCHLQADILQNGCLDLCDIALYFYPVDYTERSQQNYSQLFQLMEIKNSVLTSYNDGVKLLIFTSTQLHLDTRDLFTRSNTDFFCGVFCHAKDNQMKVHQELPSLVSPLEYTHDDNANMNSSEAVDMDIDMVGGKIVGISDTAVSKASTRDFNEWAVKETLDAITNRKFSTVLEDLDSVIQPISLEFEQECCNDSDLPSKNTEKIKSTLTLEPLEHPLESSLCRLPSSMGETRIPPGFEGLMKLNSSNRAPKAPSAEEKNFLNERRIVSQVKDEIGCQGILQIAFGVSSPQRQGSIEDYSSRGSQKQHQVLACHLANDPSAACPPPCLSVKGTKVGSVIKIEGNDNEKPFEMREKKGLQSTLFLSKDKSKMVAGSFNGPCAVEVKAEMQAVDDRVNNSHGLHARLPSNMETSQCLRPVASTRVNLSVAGRSRGNTGAASAGGLIRDKLGKWIVGYNLNLGRCSSLSTDLWALFQGIKFTWDRGYRKVLVESDCVAAVECLRKAPSLLNSNIALIKSCRDLLNRKWDCKVHPIRREENLCANWLATHVEGCSPGLSIIKEPPLELNPLLENDCVRVARAHDSPSAVSFSDRKSH</sequence>